<feature type="region of interest" description="Disordered" evidence="10">
    <location>
        <begin position="317"/>
        <end position="349"/>
    </location>
</feature>
<evidence type="ECO:0000259" key="11">
    <source>
        <dbReference type="Pfam" id="PF01432"/>
    </source>
</evidence>
<dbReference type="PANTHER" id="PTHR24320">
    <property type="entry name" value="RETINOL DEHYDROGENASE"/>
    <property type="match status" value="1"/>
</dbReference>
<feature type="compositionally biased region" description="Low complexity" evidence="10">
    <location>
        <begin position="423"/>
        <end position="433"/>
    </location>
</feature>
<dbReference type="Proteomes" id="UP000053958">
    <property type="component" value="Unassembled WGS sequence"/>
</dbReference>
<feature type="region of interest" description="Disordered" evidence="10">
    <location>
        <begin position="410"/>
        <end position="437"/>
    </location>
</feature>
<evidence type="ECO:0000256" key="2">
    <source>
        <dbReference type="ARBA" id="ARBA00022670"/>
    </source>
</evidence>
<keyword evidence="13" id="KW-1185">Reference proteome</keyword>
<keyword evidence="8 9" id="KW-0482">Metalloprotease</keyword>
<evidence type="ECO:0000256" key="4">
    <source>
        <dbReference type="ARBA" id="ARBA00022801"/>
    </source>
</evidence>
<evidence type="ECO:0000256" key="9">
    <source>
        <dbReference type="RuleBase" id="RU003435"/>
    </source>
</evidence>
<dbReference type="GO" id="GO:0046872">
    <property type="term" value="F:metal ion binding"/>
    <property type="evidence" value="ECO:0007669"/>
    <property type="project" value="UniProtKB-UniRule"/>
</dbReference>
<evidence type="ECO:0000256" key="7">
    <source>
        <dbReference type="ARBA" id="ARBA00023002"/>
    </source>
</evidence>
<evidence type="ECO:0000256" key="3">
    <source>
        <dbReference type="ARBA" id="ARBA00022723"/>
    </source>
</evidence>
<dbReference type="Pfam" id="PF00106">
    <property type="entry name" value="adh_short"/>
    <property type="match status" value="1"/>
</dbReference>
<comment type="similarity">
    <text evidence="9">Belongs to the peptidase M3 family.</text>
</comment>
<evidence type="ECO:0000313" key="12">
    <source>
        <dbReference type="EMBL" id="KKA22985.1"/>
    </source>
</evidence>
<dbReference type="GO" id="GO:0006508">
    <property type="term" value="P:proteolysis"/>
    <property type="evidence" value="ECO:0007669"/>
    <property type="project" value="UniProtKB-KW"/>
</dbReference>
<dbReference type="AlphaFoldDB" id="A0A0F4YY02"/>
<keyword evidence="5 9" id="KW-0862">Zinc</keyword>
<dbReference type="STRING" id="1408163.A0A0F4YY02"/>
<reference evidence="12 13" key="1">
    <citation type="submission" date="2015-04" db="EMBL/GenBank/DDBJ databases">
        <authorList>
            <person name="Heijne W.H."/>
            <person name="Fedorova N.D."/>
            <person name="Nierman W.C."/>
            <person name="Vollebregt A.W."/>
            <person name="Zhao Z."/>
            <person name="Wu L."/>
            <person name="Kumar M."/>
            <person name="Stam H."/>
            <person name="van den Berg M.A."/>
            <person name="Pel H.J."/>
        </authorList>
    </citation>
    <scope>NUCLEOTIDE SEQUENCE [LARGE SCALE GENOMIC DNA]</scope>
    <source>
        <strain evidence="12 13">CBS 393.64</strain>
    </source>
</reference>
<dbReference type="Gene3D" id="3.40.50.720">
    <property type="entry name" value="NAD(P)-binding Rossmann-like Domain"/>
    <property type="match status" value="1"/>
</dbReference>
<name>A0A0F4YY02_RASE3</name>
<evidence type="ECO:0000256" key="10">
    <source>
        <dbReference type="SAM" id="MobiDB-lite"/>
    </source>
</evidence>
<evidence type="ECO:0000256" key="5">
    <source>
        <dbReference type="ARBA" id="ARBA00022833"/>
    </source>
</evidence>
<keyword evidence="7" id="KW-0560">Oxidoreductase</keyword>
<comment type="caution">
    <text evidence="12">The sequence shown here is derived from an EMBL/GenBank/DDBJ whole genome shotgun (WGS) entry which is preliminary data.</text>
</comment>
<dbReference type="GO" id="GO:0004222">
    <property type="term" value="F:metalloendopeptidase activity"/>
    <property type="evidence" value="ECO:0007669"/>
    <property type="project" value="InterPro"/>
</dbReference>
<comment type="cofactor">
    <cofactor evidence="9">
        <name>Zn(2+)</name>
        <dbReference type="ChEBI" id="CHEBI:29105"/>
    </cofactor>
    <text evidence="9">Binds 1 zinc ion.</text>
</comment>
<gene>
    <name evidence="12" type="ORF">T310_2976</name>
</gene>
<keyword evidence="3 9" id="KW-0479">Metal-binding</keyword>
<dbReference type="PANTHER" id="PTHR24320:SF236">
    <property type="entry name" value="SHORT-CHAIN DEHYDROGENASE-RELATED"/>
    <property type="match status" value="1"/>
</dbReference>
<dbReference type="OrthoDB" id="191139at2759"/>
<evidence type="ECO:0000256" key="1">
    <source>
        <dbReference type="ARBA" id="ARBA00006484"/>
    </source>
</evidence>
<dbReference type="GeneID" id="25315327"/>
<dbReference type="Gene3D" id="1.20.1050.40">
    <property type="entry name" value="Endopeptidase. Chain P, domain 1"/>
    <property type="match status" value="1"/>
</dbReference>
<dbReference type="Gene3D" id="1.10.1370.40">
    <property type="match status" value="1"/>
</dbReference>
<dbReference type="InterPro" id="IPR024080">
    <property type="entry name" value="Neurolysin/TOP_N"/>
</dbReference>
<dbReference type="Gene3D" id="1.10.1370.10">
    <property type="entry name" value="Neurolysin, domain 3"/>
    <property type="match status" value="1"/>
</dbReference>
<comment type="similarity">
    <text evidence="1">Belongs to the short-chain dehydrogenases/reductases (SDR) family.</text>
</comment>
<dbReference type="InterPro" id="IPR002347">
    <property type="entry name" value="SDR_fam"/>
</dbReference>
<protein>
    <recommendedName>
        <fullName evidence="11">Peptidase M3A/M3B catalytic domain-containing protein</fullName>
    </recommendedName>
</protein>
<accession>A0A0F4YY02</accession>
<dbReference type="EMBL" id="LASV01000115">
    <property type="protein sequence ID" value="KKA22985.1"/>
    <property type="molecule type" value="Genomic_DNA"/>
</dbReference>
<dbReference type="RefSeq" id="XP_013329597.1">
    <property type="nucleotide sequence ID" value="XM_013474143.1"/>
</dbReference>
<keyword evidence="4 9" id="KW-0378">Hydrolase</keyword>
<organism evidence="12 13">
    <name type="scientific">Rasamsonia emersonii (strain ATCC 16479 / CBS 393.64 / IMI 116815)</name>
    <dbReference type="NCBI Taxonomy" id="1408163"/>
    <lineage>
        <taxon>Eukaryota</taxon>
        <taxon>Fungi</taxon>
        <taxon>Dikarya</taxon>
        <taxon>Ascomycota</taxon>
        <taxon>Pezizomycotina</taxon>
        <taxon>Eurotiomycetes</taxon>
        <taxon>Eurotiomycetidae</taxon>
        <taxon>Eurotiales</taxon>
        <taxon>Trichocomaceae</taxon>
        <taxon>Rasamsonia</taxon>
    </lineage>
</organism>
<keyword evidence="2 9" id="KW-0645">Protease</keyword>
<dbReference type="SUPFAM" id="SSF51735">
    <property type="entry name" value="NAD(P)-binding Rossmann-fold domains"/>
    <property type="match status" value="1"/>
</dbReference>
<evidence type="ECO:0000256" key="8">
    <source>
        <dbReference type="ARBA" id="ARBA00023049"/>
    </source>
</evidence>
<sequence>MDQNPVESDFILRAPPPNFNATPGSIVTDIQTALDNTRQLQDHLVASILPEDATFATVLMPLAEDENKTLALRRLHRFYGSIAPSATLRDASHRADILVGDFDAQTLLREDLFRLIDAVVQRGEPLDPESQSYLQRKHRDFVLNGIRIDDPVKRARSAEVQRELRQQILASLKSINATSGIWLTEDELKGFPEPALAGLKRGEDGKVWFPFKRPRCSSSRTSRPDADCSTSGTTTITERGPRLKSARLTRESSRNFSLYRTLHGMMAIFSRLFGIRFREIPPDQYALFGEGHVMTWHEEVSVYRIYNIVWTAPTSRLRLGDEPPQAPATQTQPAATRRDPLAVPRAGARSAQSRVAGALCRLPRDVCGARLCRDSQYHAGELVVDASRGTGAGVSLFVCQRWQFRYISTGTTPGTSGRRDDPQSSPDPSSGQRAGRPDTFHLTMFDMAVHSPSTRAEAEAMNLSAMWNRMLSEVTMLSGLEEEDGWEWGHGCTRFGFIVRGYEAGYYAYPLDAIPPDGAGACWELGGNGAAGSGATVYMAARNKDKAEGAIRQIESAAAKKDKGGQQQARTGSLKYLPIDLNDLRTVKPFVEAFLAAETRLDLLYNNAGVANVPPSRRTAQGLETHLGVNCVGHYLLTQLLAPILVATAKDPNTPPNSVRVIWSSSMLVDALAPPEGVPPGELDKPHRDQDRNYAISKAGNWFLAARLAKQLGPEGVVSITQNPGNLVTPIWKETNRLVYYAVRPVLYKTVRGTQTLLWAGLSQDITVADGGRYVIPWGRWHPNPRKELLEAIKDEDEGGKGYARGFEEWCKKVSDEFR</sequence>
<proteinExistence type="inferred from homology"/>
<dbReference type="InterPro" id="IPR001567">
    <property type="entry name" value="Pept_M3A_M3B_dom"/>
</dbReference>
<dbReference type="GO" id="GO:0016491">
    <property type="term" value="F:oxidoreductase activity"/>
    <property type="evidence" value="ECO:0007669"/>
    <property type="project" value="UniProtKB-KW"/>
</dbReference>
<dbReference type="SUPFAM" id="SSF55486">
    <property type="entry name" value="Metalloproteases ('zincins'), catalytic domain"/>
    <property type="match status" value="2"/>
</dbReference>
<evidence type="ECO:0000313" key="13">
    <source>
        <dbReference type="Proteomes" id="UP000053958"/>
    </source>
</evidence>
<keyword evidence="6" id="KW-0521">NADP</keyword>
<dbReference type="InterPro" id="IPR036291">
    <property type="entry name" value="NAD(P)-bd_dom_sf"/>
</dbReference>
<dbReference type="Pfam" id="PF01432">
    <property type="entry name" value="Peptidase_M3"/>
    <property type="match status" value="1"/>
</dbReference>
<feature type="domain" description="Peptidase M3A/M3B catalytic" evidence="11">
    <location>
        <begin position="248"/>
        <end position="308"/>
    </location>
</feature>
<dbReference type="InterPro" id="IPR024077">
    <property type="entry name" value="Neurolysin/TOP_dom2"/>
</dbReference>
<evidence type="ECO:0000256" key="6">
    <source>
        <dbReference type="ARBA" id="ARBA00022857"/>
    </source>
</evidence>